<evidence type="ECO:0000313" key="2">
    <source>
        <dbReference type="Proteomes" id="UP000642265"/>
    </source>
</evidence>
<proteinExistence type="predicted"/>
<sequence>MLEVEAPAYRIRLFLSVDLTGSTDFKSKNKSTAWLKEFQKFYGDFPKTFISIYTEVCESIPQLSQEEKGCMPKVWKTIGDEILFVNRIHSLCHVGACVTAFVEALKQFGEKLQQTSEFKLNTKGNAWVAAFPSPNCSIRLSIDGGIDPINGDGEIPSESSECAVDEDPKSFDFLGKGIDGGFRIARNSTVNALTVSPGLAYLLCKAHRNEDTTRFQTNLHFEEMQSFKGVANGEPYPIIIIDTTRDAKRKSLVAQQRKLLKSASDFNNDELMQYIEDFLDFHKIEKPVLKIQFSHNAEPLPSHYEEYLNEWNALKEQITKTQDMEVASAEANDIDKVIDANEQEAAGDIVTRVSGVVRTDPQ</sequence>
<protein>
    <submittedName>
        <fullName evidence="1">Uncharacterized protein</fullName>
    </submittedName>
</protein>
<comment type="caution">
    <text evidence="1">The sequence shown here is derived from an EMBL/GenBank/DDBJ whole genome shotgun (WGS) entry which is preliminary data.</text>
</comment>
<dbReference type="EMBL" id="JACZKO010000048">
    <property type="protein sequence ID" value="MBE0562957.1"/>
    <property type="molecule type" value="Genomic_DNA"/>
</dbReference>
<accession>A0A011UCW2</accession>
<evidence type="ECO:0000313" key="1">
    <source>
        <dbReference type="EMBL" id="MBE0562957.1"/>
    </source>
</evidence>
<name>A0A011UCW2_BRUAN</name>
<organism evidence="1 2">
    <name type="scientific">Brucella anthropi</name>
    <name type="common">Ochrobactrum anthropi</name>
    <dbReference type="NCBI Taxonomy" id="529"/>
    <lineage>
        <taxon>Bacteria</taxon>
        <taxon>Pseudomonadati</taxon>
        <taxon>Pseudomonadota</taxon>
        <taxon>Alphaproteobacteria</taxon>
        <taxon>Hyphomicrobiales</taxon>
        <taxon>Brucellaceae</taxon>
        <taxon>Brucella/Ochrobactrum group</taxon>
        <taxon>Brucella</taxon>
    </lineage>
</organism>
<reference evidence="1" key="2">
    <citation type="submission" date="2020-10" db="EMBL/GenBank/DDBJ databases">
        <title>Enrichment of novel Verrucomicrobia, Bacteroidetes and Krumholzibacteria in an oxygen-limited, methane- and iron-fed bioreactor inoculated with Bothnian Sea sediments.</title>
        <authorList>
            <person name="Martins P.D."/>
            <person name="de Jong A."/>
            <person name="Lenstra W.K."/>
            <person name="van Helmond N.A.G.M."/>
            <person name="Slomp C.P."/>
            <person name="Jetten M.S.M."/>
            <person name="Welte C.U."/>
            <person name="Rasigraf O."/>
        </authorList>
    </citation>
    <scope>NUCLEOTIDE SEQUENCE</scope>
    <source>
        <strain evidence="1">MAG47</strain>
    </source>
</reference>
<gene>
    <name evidence="1" type="ORF">IH622_19370</name>
</gene>
<reference evidence="1" key="1">
    <citation type="submission" date="2020-09" db="EMBL/GenBank/DDBJ databases">
        <authorList>
            <person name="Dalcin Martins P."/>
        </authorList>
    </citation>
    <scope>NUCLEOTIDE SEQUENCE</scope>
    <source>
        <strain evidence="1">MAG47</strain>
    </source>
</reference>
<dbReference type="AlphaFoldDB" id="A0A011UCW2"/>
<dbReference type="RefSeq" id="WP_036587952.1">
    <property type="nucleotide sequence ID" value="NZ_CP130431.1"/>
</dbReference>
<dbReference type="Proteomes" id="UP000642265">
    <property type="component" value="Unassembled WGS sequence"/>
</dbReference>